<feature type="binding site" evidence="4">
    <location>
        <position position="217"/>
    </location>
    <ligand>
        <name>substrate</name>
    </ligand>
</feature>
<proteinExistence type="inferred from homology"/>
<comment type="pathway">
    <text evidence="4">tRNA modification; tRNA-queuosine biosynthesis.</text>
</comment>
<feature type="active site" description="Proton acceptor" evidence="4">
    <location>
        <position position="93"/>
    </location>
</feature>
<feature type="region of interest" description="RNA binding" evidence="4">
    <location>
        <begin position="248"/>
        <end position="254"/>
    </location>
</feature>
<feature type="binding site" evidence="4">
    <location>
        <position position="190"/>
    </location>
    <ligand>
        <name>substrate</name>
    </ligand>
</feature>
<keyword evidence="1 4" id="KW-0328">Glycosyltransferase</keyword>
<dbReference type="InterPro" id="IPR002616">
    <property type="entry name" value="tRNA_ribo_trans-like"/>
</dbReference>
<comment type="similarity">
    <text evidence="4">Belongs to the queuine tRNA-ribosyltransferase family.</text>
</comment>
<dbReference type="HAMAP" id="MF_00168">
    <property type="entry name" value="Q_tRNA_Tgt"/>
    <property type="match status" value="1"/>
</dbReference>
<reference evidence="6 7" key="1">
    <citation type="submission" date="2022-02" db="EMBL/GenBank/DDBJ databases">
        <title>Shinella B3.7 sp. nov., isolated from Sediment (Zhairuo Island).</title>
        <authorList>
            <person name="Chen G."/>
        </authorList>
    </citation>
    <scope>NUCLEOTIDE SEQUENCE [LARGE SCALE GENOMIC DNA]</scope>
    <source>
        <strain evidence="6 7">B3.7</strain>
    </source>
</reference>
<feature type="binding site" evidence="4">
    <location>
        <begin position="93"/>
        <end position="97"/>
    </location>
    <ligand>
        <name>substrate</name>
    </ligand>
</feature>
<comment type="function">
    <text evidence="4">Catalyzes the base-exchange of a guanine (G) residue with the queuine precursor 7-aminomethyl-7-deazaguanine (PreQ1) at position 34 (anticodon wobble position) in tRNAs with GU(N) anticodons (tRNA-Asp, -Asn, -His and -Tyr). Catalysis occurs through a double-displacement mechanism. The nucleophile active site attacks the C1' of nucleotide 34 to detach the guanine base from the RNA, forming a covalent enzyme-RNA intermediate. The proton acceptor active site deprotonates the incoming PreQ1, allowing a nucleophilic attack on the C1' of the ribose to form the product. After dissociation, two additional enzymatic reactions on the tRNA convert PreQ1 to queuine (Q), resulting in the hypermodified nucleoside queuosine (7-(((4,5-cis-dihydroxy-2-cyclopenten-1-yl)amino)methyl)-7-deazaguanosine).</text>
</comment>
<evidence type="ECO:0000313" key="6">
    <source>
        <dbReference type="EMBL" id="MCJ8147635.1"/>
    </source>
</evidence>
<feature type="active site" description="Nucleophile" evidence="4">
    <location>
        <position position="267"/>
    </location>
</feature>
<dbReference type="PANTHER" id="PTHR46499:SF1">
    <property type="entry name" value="QUEUINE TRNA-RIBOSYLTRANSFERASE"/>
    <property type="match status" value="1"/>
</dbReference>
<evidence type="ECO:0000256" key="1">
    <source>
        <dbReference type="ARBA" id="ARBA00022676"/>
    </source>
</evidence>
<keyword evidence="4" id="KW-0671">Queuosine biosynthesis</keyword>
<dbReference type="Pfam" id="PF01702">
    <property type="entry name" value="TGT"/>
    <property type="match status" value="1"/>
</dbReference>
<dbReference type="EMBL" id="JAKVIN010000001">
    <property type="protein sequence ID" value="MCJ8147635.1"/>
    <property type="molecule type" value="Genomic_DNA"/>
</dbReference>
<comment type="caution">
    <text evidence="6">The sequence shown here is derived from an EMBL/GenBank/DDBJ whole genome shotgun (WGS) entry which is preliminary data.</text>
</comment>
<dbReference type="Gene3D" id="3.20.20.105">
    <property type="entry name" value="Queuine tRNA-ribosyltransferase-like"/>
    <property type="match status" value="1"/>
</dbReference>
<keyword evidence="3 4" id="KW-0819">tRNA processing</keyword>
<evidence type="ECO:0000256" key="3">
    <source>
        <dbReference type="ARBA" id="ARBA00022694"/>
    </source>
</evidence>
<dbReference type="Proteomes" id="UP001201844">
    <property type="component" value="Unassembled WGS sequence"/>
</dbReference>
<name>A0ABT0CG97_9HYPH</name>
<evidence type="ECO:0000313" key="7">
    <source>
        <dbReference type="Proteomes" id="UP001201844"/>
    </source>
</evidence>
<evidence type="ECO:0000256" key="2">
    <source>
        <dbReference type="ARBA" id="ARBA00022679"/>
    </source>
</evidence>
<accession>A0ABT0CG97</accession>
<sequence>MTETFQFKLLATDGKARRGEVSMPRGTIRTPAFMPVGTVGTVKAMYLDQVRDLGADIILGNTYHLMLRPGPERVARLGGLHDLIRWPHPILTDSGGFQVMSLSGLRKLDEQGVTFKSHVDGALHHMSPERSIEIQGLLDSDIQMQLDECVALPASPTEIERAMEMSLRWAERCKVAFGDQPGKAMFGIVQGGDIPHLRVRSAQALAGLDLKGYAIGGLAVGEPQDVMLDMIDTTIPHMPFEKPRYLMGVGTPDDMLKSVARGIDMFDCVMPTRSGRHGLAFTRRGRINLRNARHAEDTRPLDEESNCPAARDYSRAYLHHLIRANESLGGMLLTWNNLSYYQDLMAGIRKAIEAGRFADFMAETQENWARGDVAPL</sequence>
<feature type="binding site" evidence="4">
    <location>
        <position position="147"/>
    </location>
    <ligand>
        <name>substrate</name>
    </ligand>
</feature>
<feature type="region of interest" description="RNA binding; important for wobble base 34 recognition" evidence="4">
    <location>
        <begin position="272"/>
        <end position="276"/>
    </location>
</feature>
<organism evidence="6 7">
    <name type="scientific">Shinella sedimenti</name>
    <dbReference type="NCBI Taxonomy" id="2919913"/>
    <lineage>
        <taxon>Bacteria</taxon>
        <taxon>Pseudomonadati</taxon>
        <taxon>Pseudomonadota</taxon>
        <taxon>Alphaproteobacteria</taxon>
        <taxon>Hyphomicrobiales</taxon>
        <taxon>Rhizobiaceae</taxon>
        <taxon>Shinella</taxon>
    </lineage>
</organism>
<evidence type="ECO:0000259" key="5">
    <source>
        <dbReference type="Pfam" id="PF01702"/>
    </source>
</evidence>
<dbReference type="EC" id="2.4.2.29" evidence="4"/>
<keyword evidence="2 4" id="KW-0808">Transferase</keyword>
<dbReference type="GO" id="GO:0016757">
    <property type="term" value="F:glycosyltransferase activity"/>
    <property type="evidence" value="ECO:0007669"/>
    <property type="project" value="UniProtKB-KW"/>
</dbReference>
<dbReference type="NCBIfam" id="TIGR00430">
    <property type="entry name" value="Q_tRNA_tgt"/>
    <property type="match status" value="1"/>
</dbReference>
<protein>
    <recommendedName>
        <fullName evidence="4">Queuine tRNA-ribosyltransferase</fullName>
        <ecNumber evidence="4">2.4.2.29</ecNumber>
    </recommendedName>
    <alternativeName>
        <fullName evidence="4">Guanine insertion enzyme</fullName>
    </alternativeName>
    <alternativeName>
        <fullName evidence="4">tRNA-guanine transglycosylase</fullName>
    </alternativeName>
</protein>
<dbReference type="RefSeq" id="WP_241595795.1">
    <property type="nucleotide sequence ID" value="NZ_JAKVIN010000001.1"/>
</dbReference>
<keyword evidence="7" id="KW-1185">Reference proteome</keyword>
<dbReference type="NCBIfam" id="TIGR00449">
    <property type="entry name" value="tgt_general"/>
    <property type="match status" value="1"/>
</dbReference>
<comment type="catalytic activity">
    <reaction evidence="4">
        <text>7-aminomethyl-7-carbaguanine + guanosine(34) in tRNA = 7-aminomethyl-7-carbaguanosine(34) in tRNA + guanine</text>
        <dbReference type="Rhea" id="RHEA:24104"/>
        <dbReference type="Rhea" id="RHEA-COMP:10341"/>
        <dbReference type="Rhea" id="RHEA-COMP:10342"/>
        <dbReference type="ChEBI" id="CHEBI:16235"/>
        <dbReference type="ChEBI" id="CHEBI:58703"/>
        <dbReference type="ChEBI" id="CHEBI:74269"/>
        <dbReference type="ChEBI" id="CHEBI:82833"/>
        <dbReference type="EC" id="2.4.2.29"/>
    </reaction>
</comment>
<feature type="domain" description="tRNA-guanine(15) transglycosylase-like" evidence="5">
    <location>
        <begin position="15"/>
        <end position="369"/>
    </location>
</feature>
<gene>
    <name evidence="4 6" type="primary">tgt</name>
    <name evidence="6" type="ORF">MKI86_00610</name>
</gene>
<dbReference type="SUPFAM" id="SSF51713">
    <property type="entry name" value="tRNA-guanine transglycosylase"/>
    <property type="match status" value="1"/>
</dbReference>
<dbReference type="PANTHER" id="PTHR46499">
    <property type="entry name" value="QUEUINE TRNA-RIBOSYLTRANSFERASE"/>
    <property type="match status" value="1"/>
</dbReference>
<dbReference type="InterPro" id="IPR036511">
    <property type="entry name" value="TGT-like_sf"/>
</dbReference>
<dbReference type="InterPro" id="IPR050076">
    <property type="entry name" value="ArchSynthase1/Queuine_TRR"/>
</dbReference>
<comment type="subunit">
    <text evidence="4">Homodimer. Within each dimer, one monomer is responsible for RNA recognition and catalysis, while the other monomer binds to the replacement base PreQ1.</text>
</comment>
<dbReference type="InterPro" id="IPR004803">
    <property type="entry name" value="TGT"/>
</dbReference>
<comment type="caution">
    <text evidence="4">Lacks conserved residue(s) required for the propagation of feature annotation.</text>
</comment>
<evidence type="ECO:0000256" key="4">
    <source>
        <dbReference type="HAMAP-Rule" id="MF_00168"/>
    </source>
</evidence>